<dbReference type="Pfam" id="PF12848">
    <property type="entry name" value="ABC_tran_Xtn"/>
    <property type="match status" value="1"/>
</dbReference>
<organism evidence="8 9">
    <name type="scientific">[Myrmecia] bisecta</name>
    <dbReference type="NCBI Taxonomy" id="41462"/>
    <lineage>
        <taxon>Eukaryota</taxon>
        <taxon>Viridiplantae</taxon>
        <taxon>Chlorophyta</taxon>
        <taxon>core chlorophytes</taxon>
        <taxon>Trebouxiophyceae</taxon>
        <taxon>Trebouxiales</taxon>
        <taxon>Trebouxiaceae</taxon>
        <taxon>Myrmecia</taxon>
    </lineage>
</organism>
<dbReference type="InterPro" id="IPR058770">
    <property type="entry name" value="PWI_ABCF3"/>
</dbReference>
<dbReference type="EMBL" id="JALJOR010000017">
    <property type="protein sequence ID" value="KAK9804716.1"/>
    <property type="molecule type" value="Genomic_DNA"/>
</dbReference>
<evidence type="ECO:0000256" key="1">
    <source>
        <dbReference type="ARBA" id="ARBA00022737"/>
    </source>
</evidence>
<evidence type="ECO:0000256" key="3">
    <source>
        <dbReference type="ARBA" id="ARBA00022840"/>
    </source>
</evidence>
<dbReference type="PANTHER" id="PTHR19211">
    <property type="entry name" value="ATP-BINDING TRANSPORT PROTEIN-RELATED"/>
    <property type="match status" value="1"/>
</dbReference>
<dbReference type="Pfam" id="PF26051">
    <property type="entry name" value="PWI_ABCF3"/>
    <property type="match status" value="1"/>
</dbReference>
<dbReference type="GO" id="GO:0016887">
    <property type="term" value="F:ATP hydrolysis activity"/>
    <property type="evidence" value="ECO:0007669"/>
    <property type="project" value="InterPro"/>
</dbReference>
<comment type="similarity">
    <text evidence="5">Belongs to the ABC transporter superfamily. ABCF family. EF3 (TC 3.A.1.121) subfamily.</text>
</comment>
<dbReference type="InterPro" id="IPR032781">
    <property type="entry name" value="ABC_tran_Xtn"/>
</dbReference>
<dbReference type="FunFam" id="3.40.50.300:FF:001135">
    <property type="entry name" value="ABC transporter F family member 3"/>
    <property type="match status" value="1"/>
</dbReference>
<dbReference type="PANTHER" id="PTHR19211:SF117">
    <property type="entry name" value="ATP-BINDING CASSETTE SUB-FAMILY F MEMBER 3"/>
    <property type="match status" value="1"/>
</dbReference>
<evidence type="ECO:0000256" key="6">
    <source>
        <dbReference type="SAM" id="MobiDB-lite"/>
    </source>
</evidence>
<dbReference type="InterPro" id="IPR017871">
    <property type="entry name" value="ABC_transporter-like_CS"/>
</dbReference>
<feature type="domain" description="ABC transporter" evidence="7">
    <location>
        <begin position="184"/>
        <end position="457"/>
    </location>
</feature>
<evidence type="ECO:0000256" key="2">
    <source>
        <dbReference type="ARBA" id="ARBA00022741"/>
    </source>
</evidence>
<dbReference type="InterPro" id="IPR027417">
    <property type="entry name" value="P-loop_NTPase"/>
</dbReference>
<dbReference type="Proteomes" id="UP001489004">
    <property type="component" value="Unassembled WGS sequence"/>
</dbReference>
<dbReference type="PROSITE" id="PS50893">
    <property type="entry name" value="ABC_TRANSPORTER_2"/>
    <property type="match status" value="2"/>
</dbReference>
<dbReference type="InterPro" id="IPR003593">
    <property type="entry name" value="AAA+_ATPase"/>
</dbReference>
<dbReference type="InterPro" id="IPR050611">
    <property type="entry name" value="ABCF"/>
</dbReference>
<keyword evidence="4" id="KW-0007">Acetylation</keyword>
<dbReference type="PROSITE" id="PS00211">
    <property type="entry name" value="ABC_TRANSPORTER_1"/>
    <property type="match status" value="2"/>
</dbReference>
<comment type="caution">
    <text evidence="8">The sequence shown here is derived from an EMBL/GenBank/DDBJ whole genome shotgun (WGS) entry which is preliminary data.</text>
</comment>
<keyword evidence="9" id="KW-1185">Reference proteome</keyword>
<evidence type="ECO:0000313" key="8">
    <source>
        <dbReference type="EMBL" id="KAK9804716.1"/>
    </source>
</evidence>
<evidence type="ECO:0000313" key="9">
    <source>
        <dbReference type="Proteomes" id="UP001489004"/>
    </source>
</evidence>
<keyword evidence="2" id="KW-0547">Nucleotide-binding</keyword>
<dbReference type="Pfam" id="PF00005">
    <property type="entry name" value="ABC_tran"/>
    <property type="match status" value="2"/>
</dbReference>
<dbReference type="Gene3D" id="3.40.50.300">
    <property type="entry name" value="P-loop containing nucleotide triphosphate hydrolases"/>
    <property type="match status" value="2"/>
</dbReference>
<proteinExistence type="inferred from homology"/>
<dbReference type="FunFam" id="3.40.50.300:FF:000104">
    <property type="entry name" value="ATP-binding cassette sub-family F member 3"/>
    <property type="match status" value="1"/>
</dbReference>
<reference evidence="8 9" key="1">
    <citation type="journal article" date="2024" name="Nat. Commun.">
        <title>Phylogenomics reveals the evolutionary origins of lichenization in chlorophyte algae.</title>
        <authorList>
            <person name="Puginier C."/>
            <person name="Libourel C."/>
            <person name="Otte J."/>
            <person name="Skaloud P."/>
            <person name="Haon M."/>
            <person name="Grisel S."/>
            <person name="Petersen M."/>
            <person name="Berrin J.G."/>
            <person name="Delaux P.M."/>
            <person name="Dal Grande F."/>
            <person name="Keller J."/>
        </authorList>
    </citation>
    <scope>NUCLEOTIDE SEQUENCE [LARGE SCALE GENOMIC DNA]</scope>
    <source>
        <strain evidence="8 9">SAG 2043</strain>
    </source>
</reference>
<keyword evidence="3" id="KW-0067">ATP-binding</keyword>
<protein>
    <recommendedName>
        <fullName evidence="7">ABC transporter domain-containing protein</fullName>
    </recommendedName>
</protein>
<name>A0AAW1P630_9CHLO</name>
<evidence type="ECO:0000259" key="7">
    <source>
        <dbReference type="PROSITE" id="PS50893"/>
    </source>
</evidence>
<dbReference type="AlphaFoldDB" id="A0AAW1P630"/>
<dbReference type="SUPFAM" id="SSF52540">
    <property type="entry name" value="P-loop containing nucleoside triphosphate hydrolases"/>
    <property type="match status" value="2"/>
</dbReference>
<evidence type="ECO:0000256" key="4">
    <source>
        <dbReference type="ARBA" id="ARBA00022990"/>
    </source>
</evidence>
<keyword evidence="1" id="KW-0677">Repeat</keyword>
<feature type="region of interest" description="Disordered" evidence="6">
    <location>
        <begin position="285"/>
        <end position="316"/>
    </location>
</feature>
<feature type="domain" description="ABC transporter" evidence="7">
    <location>
        <begin position="524"/>
        <end position="737"/>
    </location>
</feature>
<dbReference type="CDD" id="cd03221">
    <property type="entry name" value="ABCF_EF-3"/>
    <property type="match status" value="2"/>
</dbReference>
<accession>A0AAW1P630</accession>
<feature type="compositionally biased region" description="Low complexity" evidence="6">
    <location>
        <begin position="298"/>
        <end position="316"/>
    </location>
</feature>
<dbReference type="SMART" id="SM00382">
    <property type="entry name" value="AAA"/>
    <property type="match status" value="2"/>
</dbReference>
<gene>
    <name evidence="8" type="ORF">WJX72_001738</name>
</gene>
<evidence type="ECO:0000256" key="5">
    <source>
        <dbReference type="ARBA" id="ARBA00061344"/>
    </source>
</evidence>
<sequence length="737" mass="81267">MPADEARPALERLVGSSGDPAILDYVVSILEDADFEFGRDGEEAYEAFGEILVSGGFLAGEDEARRICQQLANELGREEDGPKAHFRALEGGPMLLDSMNKVSVHASEVFSGRHHIQTPFDDEPAANLPQVTQKDLDKIAKREEKQELKQRAALAAHQARAESATAGAAPVIARNKGSGGSKDLHLENFSVSNGGADLIEDATLTLAFGRRYGLIGRNGTGKTTLLRAMSQHQIRGIPDNCQILHVEQEVVGDDTTVLEAVLACDTERTALLQEEAELMSKLNAEEGPGDANRAAPVSKPAKADANGAAAPSSDPQAAARLTQVYKRLEEIDAYGAEARAAVILSGLSFNPEMQRRATRTFSGGWRMRVALARALFVEPDLLLLDEPTNHLDLHAVLWLEDYLVKWPKTLFVVSHAREFLNAVCTDVIHLHSRKLVMYRGNFDVFEKTAAERLRNAKKAAEGAERQRKHVQAFIDKFRFNAKRASLVQSRIKALERMADIETFEEDPEYVFRFPTPEFVAPPILGFTDVSFGYKGGPLLFKDLNFGLDMESRFAIVGPNGIGKSTLLNLISGHLEETAGHIQRNPKVRLATFSQHHVDGLDLALNPLQYMMKSFPSVKDQEFRSHLGSFGISGDLALQAMYTLSGGQKSRVAFAKVTWEKPSILLLDEPSNHLDLDAVEALIQGLNLFKGGVLMVSHDQHLIESTVDELWAVEGGKVMPFHGTFEEYKKRLRDMKKM</sequence>
<dbReference type="GO" id="GO:0005524">
    <property type="term" value="F:ATP binding"/>
    <property type="evidence" value="ECO:0007669"/>
    <property type="project" value="UniProtKB-KW"/>
</dbReference>
<dbReference type="InterPro" id="IPR003439">
    <property type="entry name" value="ABC_transporter-like_ATP-bd"/>
</dbReference>